<dbReference type="PROSITE" id="PS01132">
    <property type="entry name" value="ACTINS_ACT_LIKE"/>
    <property type="match status" value="1"/>
</dbReference>
<evidence type="ECO:0000256" key="2">
    <source>
        <dbReference type="ARBA" id="ARBA00022490"/>
    </source>
</evidence>
<dbReference type="SMART" id="SM00268">
    <property type="entry name" value="ACTIN"/>
    <property type="match status" value="1"/>
</dbReference>
<dbReference type="Pfam" id="PF00022">
    <property type="entry name" value="Actin"/>
    <property type="match status" value="1"/>
</dbReference>
<keyword evidence="2" id="KW-0963">Cytoplasm</keyword>
<dbReference type="Gene3D" id="3.90.640.10">
    <property type="entry name" value="Actin, Chain A, domain 4"/>
    <property type="match status" value="1"/>
</dbReference>
<evidence type="ECO:0000256" key="1">
    <source>
        <dbReference type="ARBA" id="ARBA00004245"/>
    </source>
</evidence>
<protein>
    <recommendedName>
        <fullName evidence="8">Actin</fullName>
    </recommendedName>
</protein>
<comment type="similarity">
    <text evidence="4">Belongs to the actin family. ARP1 subfamily.</text>
</comment>
<dbReference type="AlphaFoldDB" id="A0A8J2X440"/>
<gene>
    <name evidence="6" type="ORF">PECAL_6P13780</name>
</gene>
<evidence type="ECO:0008006" key="8">
    <source>
        <dbReference type="Google" id="ProtNLM"/>
    </source>
</evidence>
<dbReference type="PANTHER" id="PTHR11937">
    <property type="entry name" value="ACTIN"/>
    <property type="match status" value="1"/>
</dbReference>
<comment type="caution">
    <text evidence="6">The sequence shown here is derived from an EMBL/GenBank/DDBJ whole genome shotgun (WGS) entry which is preliminary data.</text>
</comment>
<dbReference type="InterPro" id="IPR004000">
    <property type="entry name" value="Actin"/>
</dbReference>
<dbReference type="GO" id="GO:0005856">
    <property type="term" value="C:cytoskeleton"/>
    <property type="evidence" value="ECO:0007669"/>
    <property type="project" value="UniProtKB-SubCell"/>
</dbReference>
<dbReference type="FunFam" id="3.30.420.40:FF:000188">
    <property type="entry name" value="Actin like 6B"/>
    <property type="match status" value="1"/>
</dbReference>
<keyword evidence="3" id="KW-0206">Cytoskeleton</keyword>
<dbReference type="SUPFAM" id="SSF53067">
    <property type="entry name" value="Actin-like ATPase domain"/>
    <property type="match status" value="2"/>
</dbReference>
<reference evidence="6" key="1">
    <citation type="submission" date="2021-11" db="EMBL/GenBank/DDBJ databases">
        <authorList>
            <consortium name="Genoscope - CEA"/>
            <person name="William W."/>
        </authorList>
    </citation>
    <scope>NUCLEOTIDE SEQUENCE</scope>
</reference>
<dbReference type="InterPro" id="IPR020902">
    <property type="entry name" value="Actin/actin-like_CS"/>
</dbReference>
<evidence type="ECO:0000256" key="4">
    <source>
        <dbReference type="ARBA" id="ARBA00038483"/>
    </source>
</evidence>
<evidence type="ECO:0000313" key="7">
    <source>
        <dbReference type="Proteomes" id="UP000789595"/>
    </source>
</evidence>
<evidence type="ECO:0000256" key="3">
    <source>
        <dbReference type="ARBA" id="ARBA00023212"/>
    </source>
</evidence>
<dbReference type="EMBL" id="CAKKNE010000006">
    <property type="protein sequence ID" value="CAH0379743.1"/>
    <property type="molecule type" value="Genomic_DNA"/>
</dbReference>
<evidence type="ECO:0000313" key="6">
    <source>
        <dbReference type="EMBL" id="CAH0379743.1"/>
    </source>
</evidence>
<evidence type="ECO:0000256" key="5">
    <source>
        <dbReference type="ARBA" id="ARBA00049360"/>
    </source>
</evidence>
<dbReference type="PRINTS" id="PR00190">
    <property type="entry name" value="ACTIN"/>
</dbReference>
<name>A0A8J2X440_9STRA</name>
<dbReference type="Gene3D" id="3.30.420.40">
    <property type="match status" value="2"/>
</dbReference>
<organism evidence="6 7">
    <name type="scientific">Pelagomonas calceolata</name>
    <dbReference type="NCBI Taxonomy" id="35677"/>
    <lineage>
        <taxon>Eukaryota</taxon>
        <taxon>Sar</taxon>
        <taxon>Stramenopiles</taxon>
        <taxon>Ochrophyta</taxon>
        <taxon>Pelagophyceae</taxon>
        <taxon>Pelagomonadales</taxon>
        <taxon>Pelagomonadaceae</taxon>
        <taxon>Pelagomonas</taxon>
    </lineage>
</organism>
<comment type="catalytic activity">
    <reaction evidence="5">
        <text>ATP + H2O = ADP + phosphate + H(+)</text>
        <dbReference type="Rhea" id="RHEA:13065"/>
        <dbReference type="ChEBI" id="CHEBI:15377"/>
        <dbReference type="ChEBI" id="CHEBI:15378"/>
        <dbReference type="ChEBI" id="CHEBI:30616"/>
        <dbReference type="ChEBI" id="CHEBI:43474"/>
        <dbReference type="ChEBI" id="CHEBI:456216"/>
    </reaction>
</comment>
<dbReference type="Proteomes" id="UP000789595">
    <property type="component" value="Unassembled WGS sequence"/>
</dbReference>
<proteinExistence type="inferred from homology"/>
<dbReference type="InterPro" id="IPR043129">
    <property type="entry name" value="ATPase_NBD"/>
</dbReference>
<comment type="subcellular location">
    <subcellularLocation>
        <location evidence="1">Cytoplasm</location>
        <location evidence="1">Cytoskeleton</location>
    </subcellularLocation>
</comment>
<accession>A0A8J2X440</accession>
<keyword evidence="7" id="KW-1185">Reference proteome</keyword>
<dbReference type="OrthoDB" id="5132116at2759"/>
<sequence length="391" mass="41911">MSSAVLLSQPVVIDNGTAILKAGFAGGDRPTVVFDSICGRVKHERVMPGGALEGVDVVIGDACRKHRGALVLSRPMESGRVTDWADAERVWSHAYNMIEASYDGHPLLMTEAPLNPDSNREKCAEVLFEHLGVPALHIAPQAALSLYAGGRTTGLVLDIGDGVAQAVPVYEGLAVRSAVVRSEVGGRAISKRLELLLRRAGFHAQTSAEKEVVREIKEQCCYVSADASRDEHAMSAALARKGTLPSTNLADAQPRSFKLPDGSHVRLEGERFRASEALFDPSVLGSEEPGAADLVALACRRADLDLRATMYESVVLAGGSTLFPGFGERLVKDLRSKLPDTTIRVRAPPERALSCWIGGSILASLATFKSMWVLRSEYDEHGASVFSRGAL</sequence>